<sequence>MGEDGSHRGHLAHGRGQPAPRSPRWINRGFSLAIHRAGSTADAARPFAELDQSSLANGRAGPKTDSARPFAELDPRRIPIGCWPS</sequence>
<dbReference type="Proteomes" id="UP000712600">
    <property type="component" value="Unassembled WGS sequence"/>
</dbReference>
<proteinExistence type="predicted"/>
<dbReference type="AlphaFoldDB" id="A0A8S9SU75"/>
<protein>
    <submittedName>
        <fullName evidence="2">Uncharacterized protein</fullName>
    </submittedName>
</protein>
<accession>A0A8S9SU75</accession>
<reference evidence="2" key="1">
    <citation type="submission" date="2019-12" db="EMBL/GenBank/DDBJ databases">
        <title>Genome sequencing and annotation of Brassica cretica.</title>
        <authorList>
            <person name="Studholme D.J."/>
            <person name="Sarris P."/>
        </authorList>
    </citation>
    <scope>NUCLEOTIDE SEQUENCE</scope>
    <source>
        <strain evidence="2">PFS-109/04</strain>
        <tissue evidence="2">Leaf</tissue>
    </source>
</reference>
<dbReference type="EMBL" id="QGKX02000004">
    <property type="protein sequence ID" value="KAF3603650.1"/>
    <property type="molecule type" value="Genomic_DNA"/>
</dbReference>
<name>A0A8S9SU75_BRACR</name>
<evidence type="ECO:0000256" key="1">
    <source>
        <dbReference type="SAM" id="MobiDB-lite"/>
    </source>
</evidence>
<organism evidence="2 3">
    <name type="scientific">Brassica cretica</name>
    <name type="common">Mustard</name>
    <dbReference type="NCBI Taxonomy" id="69181"/>
    <lineage>
        <taxon>Eukaryota</taxon>
        <taxon>Viridiplantae</taxon>
        <taxon>Streptophyta</taxon>
        <taxon>Embryophyta</taxon>
        <taxon>Tracheophyta</taxon>
        <taxon>Spermatophyta</taxon>
        <taxon>Magnoliopsida</taxon>
        <taxon>eudicotyledons</taxon>
        <taxon>Gunneridae</taxon>
        <taxon>Pentapetalae</taxon>
        <taxon>rosids</taxon>
        <taxon>malvids</taxon>
        <taxon>Brassicales</taxon>
        <taxon>Brassicaceae</taxon>
        <taxon>Brassiceae</taxon>
        <taxon>Brassica</taxon>
    </lineage>
</organism>
<evidence type="ECO:0000313" key="3">
    <source>
        <dbReference type="Proteomes" id="UP000712600"/>
    </source>
</evidence>
<feature type="region of interest" description="Disordered" evidence="1">
    <location>
        <begin position="44"/>
        <end position="71"/>
    </location>
</feature>
<evidence type="ECO:0000313" key="2">
    <source>
        <dbReference type="EMBL" id="KAF3603650.1"/>
    </source>
</evidence>
<gene>
    <name evidence="2" type="ORF">F2Q69_00036402</name>
</gene>
<feature type="region of interest" description="Disordered" evidence="1">
    <location>
        <begin position="1"/>
        <end position="25"/>
    </location>
</feature>
<comment type="caution">
    <text evidence="2">The sequence shown here is derived from an EMBL/GenBank/DDBJ whole genome shotgun (WGS) entry which is preliminary data.</text>
</comment>